<dbReference type="OrthoDB" id="514320at2"/>
<dbReference type="Pfam" id="PF08310">
    <property type="entry name" value="LGFP"/>
    <property type="match status" value="2"/>
</dbReference>
<organism evidence="1 2">
    <name type="scientific">Flavilitoribacter nigricans (strain ATCC 23147 / DSM 23189 / NBRC 102662 / NCIMB 1420 / SS-2)</name>
    <name type="common">Lewinella nigricans</name>
    <dbReference type="NCBI Taxonomy" id="1122177"/>
    <lineage>
        <taxon>Bacteria</taxon>
        <taxon>Pseudomonadati</taxon>
        <taxon>Bacteroidota</taxon>
        <taxon>Saprospiria</taxon>
        <taxon>Saprospirales</taxon>
        <taxon>Lewinellaceae</taxon>
        <taxon>Flavilitoribacter</taxon>
    </lineage>
</organism>
<proteinExistence type="predicted"/>
<evidence type="ECO:0000313" key="1">
    <source>
        <dbReference type="EMBL" id="PHN07047.1"/>
    </source>
</evidence>
<reference evidence="1 2" key="1">
    <citation type="submission" date="2017-10" db="EMBL/GenBank/DDBJ databases">
        <title>The draft genome sequence of Lewinella nigricans NBRC 102662.</title>
        <authorList>
            <person name="Wang K."/>
        </authorList>
    </citation>
    <scope>NUCLEOTIDE SEQUENCE [LARGE SCALE GENOMIC DNA]</scope>
    <source>
        <strain evidence="1 2">NBRC 102662</strain>
    </source>
</reference>
<evidence type="ECO:0000313" key="2">
    <source>
        <dbReference type="Proteomes" id="UP000223913"/>
    </source>
</evidence>
<sequence length="257" mass="28567">MKNLLPPRDAQRAASISVKILFSGFLFLLCLYVPTELKAQACFPGTTVKGAILQKYNQLGACKGFLGRPNTAEMTTPDRKGRYNHFQGGSIYWTPQTGAHEVHGAIRDKWSAMGWERSFLGYPTSDELKGANGLRYSEFQGGRICWTAQRGAWVEKSGQTSSAPNLNTSYNDLIVYFNGYTADGILYVKHPSSGRIQKRAPITLNGRRAYHFKLSPDGGSYLLMTDSCPPKADCPGPTLSKLHYFNLKKNQDRTINL</sequence>
<gene>
    <name evidence="1" type="ORF">CRP01_08700</name>
</gene>
<dbReference type="Proteomes" id="UP000223913">
    <property type="component" value="Unassembled WGS sequence"/>
</dbReference>
<dbReference type="RefSeq" id="WP_099149653.1">
    <property type="nucleotide sequence ID" value="NZ_PDUD01000012.1"/>
</dbReference>
<keyword evidence="2" id="KW-1185">Reference proteome</keyword>
<dbReference type="InterPro" id="IPR013207">
    <property type="entry name" value="LGFP"/>
</dbReference>
<evidence type="ECO:0008006" key="3">
    <source>
        <dbReference type="Google" id="ProtNLM"/>
    </source>
</evidence>
<comment type="caution">
    <text evidence="1">The sequence shown here is derived from an EMBL/GenBank/DDBJ whole genome shotgun (WGS) entry which is preliminary data.</text>
</comment>
<accession>A0A2D0NEZ1</accession>
<dbReference type="EMBL" id="PDUD01000012">
    <property type="protein sequence ID" value="PHN07047.1"/>
    <property type="molecule type" value="Genomic_DNA"/>
</dbReference>
<dbReference type="AlphaFoldDB" id="A0A2D0NEZ1"/>
<name>A0A2D0NEZ1_FLAN2</name>
<protein>
    <recommendedName>
        <fullName evidence="3">LGFP repeat-containing protein</fullName>
    </recommendedName>
</protein>